<evidence type="ECO:0000256" key="7">
    <source>
        <dbReference type="SAM" id="Phobius"/>
    </source>
</evidence>
<dbReference type="OrthoDB" id="9793283at2"/>
<feature type="domain" description="Major facilitator superfamily (MFS) profile" evidence="8">
    <location>
        <begin position="14"/>
        <end position="406"/>
    </location>
</feature>
<evidence type="ECO:0000256" key="4">
    <source>
        <dbReference type="ARBA" id="ARBA00022692"/>
    </source>
</evidence>
<evidence type="ECO:0000259" key="8">
    <source>
        <dbReference type="PROSITE" id="PS50850"/>
    </source>
</evidence>
<keyword evidence="3" id="KW-1003">Cell membrane</keyword>
<dbReference type="RefSeq" id="WP_095135145.1">
    <property type="nucleotide sequence ID" value="NZ_NIBG01000023.1"/>
</dbReference>
<comment type="caution">
    <text evidence="9">The sequence shown here is derived from an EMBL/GenBank/DDBJ whole genome shotgun (WGS) entry which is preliminary data.</text>
</comment>
<evidence type="ECO:0000313" key="9">
    <source>
        <dbReference type="EMBL" id="PAB57740.1"/>
    </source>
</evidence>
<keyword evidence="5 7" id="KW-1133">Transmembrane helix</keyword>
<name>A0A267MG15_9FIRM</name>
<keyword evidence="2" id="KW-0813">Transport</keyword>
<feature type="transmembrane region" description="Helical" evidence="7">
    <location>
        <begin position="315"/>
        <end position="338"/>
    </location>
</feature>
<comment type="subcellular location">
    <subcellularLocation>
        <location evidence="1">Cell membrane</location>
        <topology evidence="1">Multi-pass membrane protein</topology>
    </subcellularLocation>
</comment>
<dbReference type="Pfam" id="PF07690">
    <property type="entry name" value="MFS_1"/>
    <property type="match status" value="1"/>
</dbReference>
<feature type="transmembrane region" description="Helical" evidence="7">
    <location>
        <begin position="261"/>
        <end position="283"/>
    </location>
</feature>
<evidence type="ECO:0000256" key="5">
    <source>
        <dbReference type="ARBA" id="ARBA00022989"/>
    </source>
</evidence>
<reference evidence="9 10" key="1">
    <citation type="submission" date="2017-06" db="EMBL/GenBank/DDBJ databases">
        <title>Draft genome sequence of anaerobic fermentative bacterium Anaeromicrobium sediminis DY2726D isolated from West Pacific Ocean sediments.</title>
        <authorList>
            <person name="Zeng X."/>
        </authorList>
    </citation>
    <scope>NUCLEOTIDE SEQUENCE [LARGE SCALE GENOMIC DNA]</scope>
    <source>
        <strain evidence="9 10">DY2726D</strain>
    </source>
</reference>
<dbReference type="InterPro" id="IPR020846">
    <property type="entry name" value="MFS_dom"/>
</dbReference>
<feature type="transmembrane region" description="Helical" evidence="7">
    <location>
        <begin position="223"/>
        <end position="241"/>
    </location>
</feature>
<feature type="transmembrane region" description="Helical" evidence="7">
    <location>
        <begin position="167"/>
        <end position="187"/>
    </location>
</feature>
<organism evidence="9 10">
    <name type="scientific">Anaeromicrobium sediminis</name>
    <dbReference type="NCBI Taxonomy" id="1478221"/>
    <lineage>
        <taxon>Bacteria</taxon>
        <taxon>Bacillati</taxon>
        <taxon>Bacillota</taxon>
        <taxon>Clostridia</taxon>
        <taxon>Peptostreptococcales</taxon>
        <taxon>Thermotaleaceae</taxon>
        <taxon>Anaeromicrobium</taxon>
    </lineage>
</organism>
<dbReference type="GO" id="GO:0005886">
    <property type="term" value="C:plasma membrane"/>
    <property type="evidence" value="ECO:0007669"/>
    <property type="project" value="UniProtKB-SubCell"/>
</dbReference>
<evidence type="ECO:0000256" key="1">
    <source>
        <dbReference type="ARBA" id="ARBA00004651"/>
    </source>
</evidence>
<feature type="transmembrane region" description="Helical" evidence="7">
    <location>
        <begin position="290"/>
        <end position="309"/>
    </location>
</feature>
<dbReference type="InterPro" id="IPR036259">
    <property type="entry name" value="MFS_trans_sf"/>
</dbReference>
<keyword evidence="6 7" id="KW-0472">Membrane</keyword>
<keyword evidence="10" id="KW-1185">Reference proteome</keyword>
<sequence length="409" mass="45299">MWRRLWAYSGLPREIYILAIAKTVNSLGNFVYPFLTMFLTDYLNLSPAKAGLTMFMVTVSYVPGSLIGGKLTDKIGRKKVYIICQSLAALSFIPCAFLGKSMWIPRFLMLALFFNGGAGPAISAMTADLTNEKNRKSSFSLLYLGSNVGFAIGTATAGFLYRNYKPIIFLGDAATTLISLVLVGVIIKDTMPSLDKINEGYGETNKERSEEGNVISILIRRPFLLCFSIISIIAYFVYNQYSFSTPIYANFIFGYNGPKYFGIVMSFTGVIVVLLTSPITLITRKIKPSINMSIALIFYAIGFGSIYYAKNLYLFLLSALIWTIGEILAATNSGVYIANHTPISHRGRVNSIIPLIQGTGEAYSPPIMGRFIQQYGIVMVWPFTFVLGLVGALGMYILYFVENKLDKKS</sequence>
<dbReference type="GO" id="GO:0022857">
    <property type="term" value="F:transmembrane transporter activity"/>
    <property type="evidence" value="ECO:0007669"/>
    <property type="project" value="InterPro"/>
</dbReference>
<dbReference type="Gene3D" id="1.20.1250.20">
    <property type="entry name" value="MFS general substrate transporter like domains"/>
    <property type="match status" value="1"/>
</dbReference>
<dbReference type="InterPro" id="IPR050171">
    <property type="entry name" value="MFS_Transporters"/>
</dbReference>
<protein>
    <submittedName>
        <fullName evidence="9">MFS transporter</fullName>
    </submittedName>
</protein>
<feature type="transmembrane region" description="Helical" evidence="7">
    <location>
        <begin position="47"/>
        <end position="68"/>
    </location>
</feature>
<dbReference type="SUPFAM" id="SSF103473">
    <property type="entry name" value="MFS general substrate transporter"/>
    <property type="match status" value="1"/>
</dbReference>
<feature type="transmembrane region" description="Helical" evidence="7">
    <location>
        <begin position="141"/>
        <end position="161"/>
    </location>
</feature>
<proteinExistence type="predicted"/>
<gene>
    <name evidence="9" type="ORF">CCE28_18125</name>
</gene>
<evidence type="ECO:0000256" key="3">
    <source>
        <dbReference type="ARBA" id="ARBA00022475"/>
    </source>
</evidence>
<dbReference type="PROSITE" id="PS50850">
    <property type="entry name" value="MFS"/>
    <property type="match status" value="1"/>
</dbReference>
<dbReference type="EMBL" id="NIBG01000023">
    <property type="protein sequence ID" value="PAB57740.1"/>
    <property type="molecule type" value="Genomic_DNA"/>
</dbReference>
<dbReference type="Proteomes" id="UP000216024">
    <property type="component" value="Unassembled WGS sequence"/>
</dbReference>
<feature type="transmembrane region" description="Helical" evidence="7">
    <location>
        <begin position="80"/>
        <end position="101"/>
    </location>
</feature>
<accession>A0A267MG15</accession>
<feature type="transmembrane region" description="Helical" evidence="7">
    <location>
        <begin position="378"/>
        <end position="401"/>
    </location>
</feature>
<evidence type="ECO:0000256" key="6">
    <source>
        <dbReference type="ARBA" id="ARBA00023136"/>
    </source>
</evidence>
<dbReference type="InterPro" id="IPR011701">
    <property type="entry name" value="MFS"/>
</dbReference>
<keyword evidence="4 7" id="KW-0812">Transmembrane</keyword>
<feature type="transmembrane region" description="Helical" evidence="7">
    <location>
        <begin position="15"/>
        <end position="35"/>
    </location>
</feature>
<dbReference type="AlphaFoldDB" id="A0A267MG15"/>
<dbReference type="PANTHER" id="PTHR23517">
    <property type="entry name" value="RESISTANCE PROTEIN MDTM, PUTATIVE-RELATED-RELATED"/>
    <property type="match status" value="1"/>
</dbReference>
<evidence type="ECO:0000313" key="10">
    <source>
        <dbReference type="Proteomes" id="UP000216024"/>
    </source>
</evidence>
<evidence type="ECO:0000256" key="2">
    <source>
        <dbReference type="ARBA" id="ARBA00022448"/>
    </source>
</evidence>